<dbReference type="Pfam" id="PF14534">
    <property type="entry name" value="DUF4440"/>
    <property type="match status" value="1"/>
</dbReference>
<dbReference type="InterPro" id="IPR032710">
    <property type="entry name" value="NTF2-like_dom_sf"/>
</dbReference>
<dbReference type="SUPFAM" id="SSF54427">
    <property type="entry name" value="NTF2-like"/>
    <property type="match status" value="1"/>
</dbReference>
<keyword evidence="3" id="KW-1185">Reference proteome</keyword>
<proteinExistence type="predicted"/>
<accession>A0ABV9RAG3</accession>
<dbReference type="RefSeq" id="WP_274186786.1">
    <property type="nucleotide sequence ID" value="NZ_BAABHN010000003.1"/>
</dbReference>
<sequence>MDDDAVAGEIVALAREWNTAIVSNDADRIAEFMTDDWVIVSWTGVTGRDDFLGFVRSGTLGHTRMEPASEPRVRVHGDVATLVVRVVSTAQYGGADIDADEWTSDVFVRTDGRWRCALTHITPVGTAT</sequence>
<protein>
    <submittedName>
        <fullName evidence="2">Nuclear transport factor 2 family protein</fullName>
    </submittedName>
</protein>
<dbReference type="EMBL" id="JBHSIM010000003">
    <property type="protein sequence ID" value="MFC4831168.1"/>
    <property type="molecule type" value="Genomic_DNA"/>
</dbReference>
<dbReference type="NCBIfam" id="TIGR02246">
    <property type="entry name" value="SgcJ/EcaC family oxidoreductase"/>
    <property type="match status" value="1"/>
</dbReference>
<evidence type="ECO:0000259" key="1">
    <source>
        <dbReference type="Pfam" id="PF14534"/>
    </source>
</evidence>
<reference evidence="3" key="1">
    <citation type="journal article" date="2019" name="Int. J. Syst. Evol. Microbiol.">
        <title>The Global Catalogue of Microorganisms (GCM) 10K type strain sequencing project: providing services to taxonomists for standard genome sequencing and annotation.</title>
        <authorList>
            <consortium name="The Broad Institute Genomics Platform"/>
            <consortium name="The Broad Institute Genome Sequencing Center for Infectious Disease"/>
            <person name="Wu L."/>
            <person name="Ma J."/>
        </authorList>
    </citation>
    <scope>NUCLEOTIDE SEQUENCE [LARGE SCALE GENOMIC DNA]</scope>
    <source>
        <strain evidence="3">CCUG 50347</strain>
    </source>
</reference>
<dbReference type="InterPro" id="IPR011944">
    <property type="entry name" value="Steroid_delta5-4_isomerase"/>
</dbReference>
<feature type="domain" description="DUF4440" evidence="1">
    <location>
        <begin position="10"/>
        <end position="116"/>
    </location>
</feature>
<comment type="caution">
    <text evidence="2">The sequence shown here is derived from an EMBL/GenBank/DDBJ whole genome shotgun (WGS) entry which is preliminary data.</text>
</comment>
<evidence type="ECO:0000313" key="2">
    <source>
        <dbReference type="EMBL" id="MFC4831168.1"/>
    </source>
</evidence>
<dbReference type="InterPro" id="IPR027843">
    <property type="entry name" value="DUF4440"/>
</dbReference>
<dbReference type="Proteomes" id="UP001595909">
    <property type="component" value="Unassembled WGS sequence"/>
</dbReference>
<dbReference type="Gene3D" id="3.10.450.50">
    <property type="match status" value="1"/>
</dbReference>
<evidence type="ECO:0000313" key="3">
    <source>
        <dbReference type="Proteomes" id="UP001595909"/>
    </source>
</evidence>
<name>A0ABV9RAG3_9PSEU</name>
<gene>
    <name evidence="2" type="ORF">ACFPEL_01985</name>
</gene>
<organism evidence="2 3">
    <name type="scientific">Actinomycetospora chibensis</name>
    <dbReference type="NCBI Taxonomy" id="663606"/>
    <lineage>
        <taxon>Bacteria</taxon>
        <taxon>Bacillati</taxon>
        <taxon>Actinomycetota</taxon>
        <taxon>Actinomycetes</taxon>
        <taxon>Pseudonocardiales</taxon>
        <taxon>Pseudonocardiaceae</taxon>
        <taxon>Actinomycetospora</taxon>
    </lineage>
</organism>